<proteinExistence type="predicted"/>
<dbReference type="EMBL" id="JAQQWI010000007">
    <property type="protein sequence ID" value="KAK8028269.1"/>
    <property type="molecule type" value="Genomic_DNA"/>
</dbReference>
<dbReference type="Proteomes" id="UP001396898">
    <property type="component" value="Unassembled WGS sequence"/>
</dbReference>
<keyword evidence="3" id="KW-1185">Reference proteome</keyword>
<name>A0ABR1S8V6_9PEZI</name>
<sequence>MSKPSTPRLARVGHRAQSATESQDVWMGYAAQGFQVRKIFRKLSGETMRGEPNTGEYGRYPEIGGLPYAKGSFLGRRVRPLFRRNTSKPNANGFALSKVTADPGTRGKDPTVRPLTPDDSLHPPGPWPEPNPDSGVKPMREDRHMSSITASNSSMSRGYGSSSRDSLPKEPDNAHEEQIAVLQHQVRSLKLEMEDMKASYQEGMLEQVQTIEWLQRKVQEKAGPIRTQVISGIGLLPDSEIISRWRKLMWELGQIVSSNVVEPSPYHTPSKFRPGFLQKITLQPETFLHSKEDRVDLVQAVIWDHLAKFVFTSRTCPSRGYWAGELCDKFYDLNKSVAGSGQCGDAHYHLWRSQTAALLSSYAKRDNVKANAYETVARIQKDLRGLLKTRDPSLVQQLFDFILEAIQLDSDLSQQMASWFCEYPGDSRHGIEFNDFAMKPVNNNFEKGATCVTLIVAPALMKAGNSAGNHYEAEQLMVESAVYLGSPYLTDKKPTVVAQMSYQDQKRAARSAKDTQDKSFSKRRSFWA</sequence>
<feature type="region of interest" description="Disordered" evidence="1">
    <location>
        <begin position="507"/>
        <end position="528"/>
    </location>
</feature>
<reference evidence="2 3" key="1">
    <citation type="submission" date="2023-01" db="EMBL/GenBank/DDBJ databases">
        <title>Analysis of 21 Apiospora genomes using comparative genomics revels a genus with tremendous synthesis potential of carbohydrate active enzymes and secondary metabolites.</title>
        <authorList>
            <person name="Sorensen T."/>
        </authorList>
    </citation>
    <scope>NUCLEOTIDE SEQUENCE [LARGE SCALE GENOMIC DNA]</scope>
    <source>
        <strain evidence="2 3">CBS 20057</strain>
    </source>
</reference>
<evidence type="ECO:0000313" key="2">
    <source>
        <dbReference type="EMBL" id="KAK8028269.1"/>
    </source>
</evidence>
<evidence type="ECO:0000256" key="1">
    <source>
        <dbReference type="SAM" id="MobiDB-lite"/>
    </source>
</evidence>
<feature type="compositionally biased region" description="Low complexity" evidence="1">
    <location>
        <begin position="146"/>
        <end position="165"/>
    </location>
</feature>
<accession>A0ABR1S8V6</accession>
<organism evidence="2 3">
    <name type="scientific">Apiospora marii</name>
    <dbReference type="NCBI Taxonomy" id="335849"/>
    <lineage>
        <taxon>Eukaryota</taxon>
        <taxon>Fungi</taxon>
        <taxon>Dikarya</taxon>
        <taxon>Ascomycota</taxon>
        <taxon>Pezizomycotina</taxon>
        <taxon>Sordariomycetes</taxon>
        <taxon>Xylariomycetidae</taxon>
        <taxon>Amphisphaeriales</taxon>
        <taxon>Apiosporaceae</taxon>
        <taxon>Apiospora</taxon>
    </lineage>
</organism>
<evidence type="ECO:0000313" key="3">
    <source>
        <dbReference type="Proteomes" id="UP001396898"/>
    </source>
</evidence>
<gene>
    <name evidence="2" type="ORF">PG991_005325</name>
</gene>
<feature type="region of interest" description="Disordered" evidence="1">
    <location>
        <begin position="1"/>
        <end position="21"/>
    </location>
</feature>
<feature type="compositionally biased region" description="Basic and acidic residues" evidence="1">
    <location>
        <begin position="507"/>
        <end position="520"/>
    </location>
</feature>
<comment type="caution">
    <text evidence="2">The sequence shown here is derived from an EMBL/GenBank/DDBJ whole genome shotgun (WGS) entry which is preliminary data.</text>
</comment>
<protein>
    <submittedName>
        <fullName evidence="2">Uncharacterized protein</fullName>
    </submittedName>
</protein>
<feature type="region of interest" description="Disordered" evidence="1">
    <location>
        <begin position="83"/>
        <end position="174"/>
    </location>
</feature>